<evidence type="ECO:0000259" key="2">
    <source>
        <dbReference type="Pfam" id="PF12776"/>
    </source>
</evidence>
<feature type="region of interest" description="Disordered" evidence="1">
    <location>
        <begin position="162"/>
        <end position="219"/>
    </location>
</feature>
<feature type="compositionally biased region" description="Polar residues" evidence="1">
    <location>
        <begin position="186"/>
        <end position="197"/>
    </location>
</feature>
<feature type="region of interest" description="Disordered" evidence="1">
    <location>
        <begin position="1"/>
        <end position="20"/>
    </location>
</feature>
<dbReference type="AlphaFoldDB" id="A0A2N9FCV5"/>
<protein>
    <recommendedName>
        <fullName evidence="2">Myb/SANT-like domain-containing protein</fullName>
    </recommendedName>
</protein>
<feature type="compositionally biased region" description="Polar residues" evidence="1">
    <location>
        <begin position="7"/>
        <end position="20"/>
    </location>
</feature>
<evidence type="ECO:0000313" key="3">
    <source>
        <dbReference type="EMBL" id="SPC84624.1"/>
    </source>
</evidence>
<feature type="domain" description="Myb/SANT-like" evidence="2">
    <location>
        <begin position="25"/>
        <end position="118"/>
    </location>
</feature>
<dbReference type="InterPro" id="IPR024752">
    <property type="entry name" value="Myb/SANT-like_dom"/>
</dbReference>
<gene>
    <name evidence="3" type="ORF">FSB_LOCUS12506</name>
</gene>
<dbReference type="PANTHER" id="PTHR31704:SF37">
    <property type="entry name" value="HEAT SHOCK PROTEIN"/>
    <property type="match status" value="1"/>
</dbReference>
<feature type="compositionally biased region" description="Acidic residues" evidence="1">
    <location>
        <begin position="168"/>
        <end position="182"/>
    </location>
</feature>
<dbReference type="EMBL" id="OIVN01000724">
    <property type="protein sequence ID" value="SPC84624.1"/>
    <property type="molecule type" value="Genomic_DNA"/>
</dbReference>
<dbReference type="PANTHER" id="PTHR31704">
    <property type="entry name" value="MYB/SANT-LIKE DNA-BINDING DOMAIN PROTEIN-RELATED"/>
    <property type="match status" value="1"/>
</dbReference>
<organism evidence="3">
    <name type="scientific">Fagus sylvatica</name>
    <name type="common">Beechnut</name>
    <dbReference type="NCBI Taxonomy" id="28930"/>
    <lineage>
        <taxon>Eukaryota</taxon>
        <taxon>Viridiplantae</taxon>
        <taxon>Streptophyta</taxon>
        <taxon>Embryophyta</taxon>
        <taxon>Tracheophyta</taxon>
        <taxon>Spermatophyta</taxon>
        <taxon>Magnoliopsida</taxon>
        <taxon>eudicotyledons</taxon>
        <taxon>Gunneridae</taxon>
        <taxon>Pentapetalae</taxon>
        <taxon>rosids</taxon>
        <taxon>fabids</taxon>
        <taxon>Fagales</taxon>
        <taxon>Fagaceae</taxon>
        <taxon>Fagus</taxon>
    </lineage>
</organism>
<name>A0A2N9FCV5_FAGSY</name>
<evidence type="ECO:0000256" key="1">
    <source>
        <dbReference type="SAM" id="MobiDB-lite"/>
    </source>
</evidence>
<sequence length="246" mass="27597">MGKTKETLNPNPKLSQNNSNVRALWTPQQIKIFCEACVDEVFKGNRPTTFFNKQGWRNIEATFQKNTGKEYPRIKYKHKWDTLKKDWITWNKLKGSETGLGWNVAKGTIAATDEWWDRKLTEVPEVAKFREKGLDNVDLLDIMFKDTATIGNLAWTPSSGVLPADFETPTEGDEEVGDEEVETHDLTQPPNSTQTTQDKGKKRALTSSIHGKGKKGGGALMLTHQLSRICDAVELRNSASSLESGE</sequence>
<proteinExistence type="predicted"/>
<dbReference type="Pfam" id="PF12776">
    <property type="entry name" value="Myb_DNA-bind_3"/>
    <property type="match status" value="1"/>
</dbReference>
<accession>A0A2N9FCV5</accession>
<reference evidence="3" key="1">
    <citation type="submission" date="2018-02" db="EMBL/GenBank/DDBJ databases">
        <authorList>
            <person name="Cohen D.B."/>
            <person name="Kent A.D."/>
        </authorList>
    </citation>
    <scope>NUCLEOTIDE SEQUENCE</scope>
</reference>